<dbReference type="PROSITE" id="PS51318">
    <property type="entry name" value="TAT"/>
    <property type="match status" value="1"/>
</dbReference>
<dbReference type="InterPro" id="IPR006311">
    <property type="entry name" value="TAT_signal"/>
</dbReference>
<organism evidence="3 4">
    <name type="scientific">Gordonia terrae</name>
    <dbReference type="NCBI Taxonomy" id="2055"/>
    <lineage>
        <taxon>Bacteria</taxon>
        <taxon>Bacillati</taxon>
        <taxon>Actinomycetota</taxon>
        <taxon>Actinomycetes</taxon>
        <taxon>Mycobacteriales</taxon>
        <taxon>Gordoniaceae</taxon>
        <taxon>Gordonia</taxon>
    </lineage>
</organism>
<proteinExistence type="predicted"/>
<comment type="caution">
    <text evidence="3">The sequence shown here is derived from an EMBL/GenBank/DDBJ whole genome shotgun (WGS) entry which is preliminary data.</text>
</comment>
<dbReference type="Pfam" id="PF13827">
    <property type="entry name" value="DUF4189"/>
    <property type="match status" value="1"/>
</dbReference>
<name>A0A2I1R1M6_9ACTN</name>
<dbReference type="STRING" id="2055.BCM27_10185"/>
<feature type="signal peptide" evidence="1">
    <location>
        <begin position="1"/>
        <end position="44"/>
    </location>
</feature>
<dbReference type="Proteomes" id="UP000234662">
    <property type="component" value="Unassembled WGS sequence"/>
</dbReference>
<dbReference type="EMBL" id="PKJC01000034">
    <property type="protein sequence ID" value="PKZ63024.1"/>
    <property type="molecule type" value="Genomic_DNA"/>
</dbReference>
<evidence type="ECO:0000313" key="3">
    <source>
        <dbReference type="EMBL" id="PKZ63024.1"/>
    </source>
</evidence>
<gene>
    <name evidence="3" type="ORF">CYJ73_23960</name>
</gene>
<evidence type="ECO:0000313" key="4">
    <source>
        <dbReference type="Proteomes" id="UP000234662"/>
    </source>
</evidence>
<evidence type="ECO:0000259" key="2">
    <source>
        <dbReference type="Pfam" id="PF13827"/>
    </source>
</evidence>
<dbReference type="InterPro" id="IPR025240">
    <property type="entry name" value="DUF4189"/>
</dbReference>
<sequence length="147" mass="14818">MPTSATAHRGASVRSTRPGLTRRVTVLAASVAATASALVGTAVADPAPAHAYYDYYGALALSPSTGSVGRALDYGSYAAASAAATRVCPADDCRVVAQFVNGCGAIASSPSYWGYGTGSRLYTAQANALYYAGGGSIYYWGCTSGHG</sequence>
<protein>
    <submittedName>
        <fullName evidence="3">DUF4189 domain-containing protein</fullName>
    </submittedName>
</protein>
<dbReference type="AlphaFoldDB" id="A0A2I1R1M6"/>
<accession>A0A2I1R1M6</accession>
<feature type="chain" id="PRO_5014160029" evidence="1">
    <location>
        <begin position="45"/>
        <end position="147"/>
    </location>
</feature>
<evidence type="ECO:0000256" key="1">
    <source>
        <dbReference type="SAM" id="SignalP"/>
    </source>
</evidence>
<keyword evidence="1" id="KW-0732">Signal</keyword>
<reference evidence="3 4" key="1">
    <citation type="submission" date="2017-12" db="EMBL/GenBank/DDBJ databases">
        <title>Phylogenetic diversity of female urinary microbiome.</title>
        <authorList>
            <person name="Thomas-White K."/>
            <person name="Wolfe A.J."/>
        </authorList>
    </citation>
    <scope>NUCLEOTIDE SEQUENCE [LARGE SCALE GENOMIC DNA]</scope>
    <source>
        <strain evidence="3 4">UMB0777</strain>
    </source>
</reference>
<feature type="domain" description="DUF4189" evidence="2">
    <location>
        <begin position="56"/>
        <end position="130"/>
    </location>
</feature>